<dbReference type="PANTHER" id="PTHR43861">
    <property type="entry name" value="TRANS-ACONITATE 2-METHYLTRANSFERASE-RELATED"/>
    <property type="match status" value="1"/>
</dbReference>
<evidence type="ECO:0000256" key="2">
    <source>
        <dbReference type="ARBA" id="ARBA00022691"/>
    </source>
</evidence>
<dbReference type="PANTHER" id="PTHR43861:SF2">
    <property type="entry name" value="CARBOXY-S-ADENOSYL-L-METHIONINE SYNTHASE"/>
    <property type="match status" value="1"/>
</dbReference>
<evidence type="ECO:0000256" key="4">
    <source>
        <dbReference type="PIRSR" id="PIRSR006325-1"/>
    </source>
</evidence>
<dbReference type="Proteomes" id="UP000199608">
    <property type="component" value="Unassembled WGS sequence"/>
</dbReference>
<dbReference type="NCBIfam" id="TIGR00740">
    <property type="entry name" value="carboxy-S-adenosyl-L-methionine synthase CmoA"/>
    <property type="match status" value="1"/>
</dbReference>
<keyword evidence="6" id="KW-0489">Methyltransferase</keyword>
<gene>
    <name evidence="3" type="primary">cmoA</name>
    <name evidence="6" type="ORF">SAMN04487931_105299</name>
</gene>
<dbReference type="InterPro" id="IPR005271">
    <property type="entry name" value="CmoA"/>
</dbReference>
<dbReference type="InterPro" id="IPR029063">
    <property type="entry name" value="SAM-dependent_MTases_sf"/>
</dbReference>
<dbReference type="GO" id="GO:0032259">
    <property type="term" value="P:methylation"/>
    <property type="evidence" value="ECO:0007669"/>
    <property type="project" value="UniProtKB-KW"/>
</dbReference>
<dbReference type="PIRSF" id="PIRSF006325">
    <property type="entry name" value="MeTrfase_bac"/>
    <property type="match status" value="1"/>
</dbReference>
<dbReference type="EC" id="2.1.3.-" evidence="3"/>
<comment type="caution">
    <text evidence="3">Lacks conserved residue(s) required for the propagation of feature annotation.</text>
</comment>
<evidence type="ECO:0000313" key="6">
    <source>
        <dbReference type="EMBL" id="SDU21104.1"/>
    </source>
</evidence>
<dbReference type="InterPro" id="IPR041698">
    <property type="entry name" value="Methyltransf_25"/>
</dbReference>
<feature type="binding site" evidence="3">
    <location>
        <position position="198"/>
    </location>
    <ligand>
        <name>S-adenosyl-L-methionine</name>
        <dbReference type="ChEBI" id="CHEBI:59789"/>
    </ligand>
</feature>
<dbReference type="RefSeq" id="WP_092233867.1">
    <property type="nucleotide sequence ID" value="NZ_FNLL01000005.1"/>
</dbReference>
<feature type="binding site" evidence="3 4">
    <location>
        <begin position="63"/>
        <end position="65"/>
    </location>
    <ligand>
        <name>S-adenosyl-L-methionine</name>
        <dbReference type="ChEBI" id="CHEBI:59789"/>
    </ligand>
</feature>
<proteinExistence type="inferred from homology"/>
<keyword evidence="2 3" id="KW-0949">S-adenosyl-L-methionine</keyword>
<organism evidence="6 7">
    <name type="scientific">Desulfobacula phenolica</name>
    <dbReference type="NCBI Taxonomy" id="90732"/>
    <lineage>
        <taxon>Bacteria</taxon>
        <taxon>Pseudomonadati</taxon>
        <taxon>Thermodesulfobacteriota</taxon>
        <taxon>Desulfobacteria</taxon>
        <taxon>Desulfobacterales</taxon>
        <taxon>Desulfobacteraceae</taxon>
        <taxon>Desulfobacula</taxon>
    </lineage>
</organism>
<evidence type="ECO:0000256" key="1">
    <source>
        <dbReference type="ARBA" id="ARBA00022679"/>
    </source>
</evidence>
<sequence length="242" mass="28021">MAKDKVFAEKKNKVKPFEFNKEVADVFDDMLNRSVPLYMESIERQSKLTAQYYQAGSRIYDLGCSHGNLGILILNQLKERPFSMVAVDSSKPMIEKYKKRLVYQGKTRPVDLVCGFLENIHIKNASVVLINLTLQFLDMKKRDALIKKIYQGMNPNGILLLTEKTVHESKQLDDLQTSFYKIFKLENGYSELEISQKRDALEKVLIPDTIETHKNRILNAGFALFDVWLKWFNFASMIAIKK</sequence>
<comment type="function">
    <text evidence="3">Catalyzes the conversion of S-adenosyl-L-methionine (SAM) to carboxy-S-adenosyl-L-methionine (Cx-SAM).</text>
</comment>
<dbReference type="HAMAP" id="MF_01589">
    <property type="entry name" value="Cx_SAM_synthase"/>
    <property type="match status" value="1"/>
</dbReference>
<dbReference type="Gene3D" id="3.40.50.150">
    <property type="entry name" value="Vaccinia Virus protein VP39"/>
    <property type="match status" value="1"/>
</dbReference>
<dbReference type="GO" id="GO:1904047">
    <property type="term" value="F:S-adenosyl-L-methionine binding"/>
    <property type="evidence" value="ECO:0007669"/>
    <property type="project" value="UniProtKB-UniRule"/>
</dbReference>
<feature type="binding site" evidence="3 4">
    <location>
        <position position="131"/>
    </location>
    <ligand>
        <name>S-adenosyl-L-methionine</name>
        <dbReference type="ChEBI" id="CHEBI:59789"/>
    </ligand>
</feature>
<feature type="binding site" evidence="3 4">
    <location>
        <position position="38"/>
    </location>
    <ligand>
        <name>S-adenosyl-L-methionine</name>
        <dbReference type="ChEBI" id="CHEBI:59789"/>
    </ligand>
</feature>
<dbReference type="GO" id="GO:0008168">
    <property type="term" value="F:methyltransferase activity"/>
    <property type="evidence" value="ECO:0007669"/>
    <property type="project" value="UniProtKB-KW"/>
</dbReference>
<dbReference type="GO" id="GO:0002098">
    <property type="term" value="P:tRNA wobble uridine modification"/>
    <property type="evidence" value="ECO:0007669"/>
    <property type="project" value="InterPro"/>
</dbReference>
<reference evidence="7" key="1">
    <citation type="submission" date="2016-10" db="EMBL/GenBank/DDBJ databases">
        <authorList>
            <person name="Varghese N."/>
            <person name="Submissions S."/>
        </authorList>
    </citation>
    <scope>NUCLEOTIDE SEQUENCE [LARGE SCALE GENOMIC DNA]</scope>
    <source>
        <strain evidence="7">DSM 3384</strain>
    </source>
</reference>
<name>A0A1H2GNH5_9BACT</name>
<feature type="domain" description="Methyltransferase" evidence="5">
    <location>
        <begin position="59"/>
        <end position="157"/>
    </location>
</feature>
<accession>A0A1H2GNH5</accession>
<dbReference type="SUPFAM" id="SSF53335">
    <property type="entry name" value="S-adenosyl-L-methionine-dependent methyltransferases"/>
    <property type="match status" value="1"/>
</dbReference>
<comment type="similarity">
    <text evidence="3">Belongs to the class I-like SAM-binding methyltransferase superfamily. Cx-SAM synthase family.</text>
</comment>
<keyword evidence="1 3" id="KW-0808">Transferase</keyword>
<protein>
    <recommendedName>
        <fullName evidence="3">Carboxy-S-adenosyl-L-methionine synthase</fullName>
        <shortName evidence="3">Cx-SAM synthase</shortName>
        <ecNumber evidence="3">2.1.3.-</ecNumber>
    </recommendedName>
</protein>
<dbReference type="GO" id="GO:0016743">
    <property type="term" value="F:carboxyl- or carbamoyltransferase activity"/>
    <property type="evidence" value="ECO:0007669"/>
    <property type="project" value="UniProtKB-UniRule"/>
</dbReference>
<dbReference type="EMBL" id="FNLL01000005">
    <property type="protein sequence ID" value="SDU21104.1"/>
    <property type="molecule type" value="Genomic_DNA"/>
</dbReference>
<evidence type="ECO:0000313" key="7">
    <source>
        <dbReference type="Proteomes" id="UP000199608"/>
    </source>
</evidence>
<dbReference type="Pfam" id="PF13649">
    <property type="entry name" value="Methyltransf_25"/>
    <property type="match status" value="1"/>
</dbReference>
<keyword evidence="7" id="KW-1185">Reference proteome</keyword>
<comment type="catalytic activity">
    <reaction evidence="3">
        <text>prephenate + S-adenosyl-L-methionine = carboxy-S-adenosyl-L-methionine + 3-phenylpyruvate + H2O</text>
        <dbReference type="Rhea" id="RHEA:51692"/>
        <dbReference type="ChEBI" id="CHEBI:15377"/>
        <dbReference type="ChEBI" id="CHEBI:18005"/>
        <dbReference type="ChEBI" id="CHEBI:29934"/>
        <dbReference type="ChEBI" id="CHEBI:59789"/>
        <dbReference type="ChEBI" id="CHEBI:134278"/>
    </reaction>
</comment>
<dbReference type="AlphaFoldDB" id="A0A1H2GNH5"/>
<evidence type="ECO:0000259" key="5">
    <source>
        <dbReference type="Pfam" id="PF13649"/>
    </source>
</evidence>
<dbReference type="CDD" id="cd02440">
    <property type="entry name" value="AdoMet_MTases"/>
    <property type="match status" value="1"/>
</dbReference>
<evidence type="ECO:0000256" key="3">
    <source>
        <dbReference type="HAMAP-Rule" id="MF_01589"/>
    </source>
</evidence>